<evidence type="ECO:0000313" key="2">
    <source>
        <dbReference type="Proteomes" id="UP000319004"/>
    </source>
</evidence>
<keyword evidence="2" id="KW-1185">Reference proteome</keyword>
<proteinExistence type="predicted"/>
<accession>A0A518HQY2</accession>
<dbReference type="OrthoDB" id="284888at2"/>
<dbReference type="RefSeq" id="WP_145387237.1">
    <property type="nucleotide sequence ID" value="NZ_CP037423.1"/>
</dbReference>
<dbReference type="EMBL" id="CP037423">
    <property type="protein sequence ID" value="QDV43255.1"/>
    <property type="molecule type" value="Genomic_DNA"/>
</dbReference>
<sequence>MERWVVVGDDAVIEQLSETAWAVFNNNYWDSAVLGPIDMAVYNLLRQNVVPLSTTSLVESLVSDADADQRDSLSDYCVECLRQMETLGLVYAVDRERA</sequence>
<dbReference type="Proteomes" id="UP000319004">
    <property type="component" value="Chromosome"/>
</dbReference>
<dbReference type="AlphaFoldDB" id="A0A518HQY2"/>
<evidence type="ECO:0000313" key="1">
    <source>
        <dbReference type="EMBL" id="QDV43255.1"/>
    </source>
</evidence>
<evidence type="ECO:0008006" key="3">
    <source>
        <dbReference type="Google" id="ProtNLM"/>
    </source>
</evidence>
<dbReference type="KEGG" id="snep:Enr13x_31100"/>
<reference evidence="1 2" key="1">
    <citation type="submission" date="2019-03" db="EMBL/GenBank/DDBJ databases">
        <title>Deep-cultivation of Planctomycetes and their phenomic and genomic characterization uncovers novel biology.</title>
        <authorList>
            <person name="Wiegand S."/>
            <person name="Jogler M."/>
            <person name="Boedeker C."/>
            <person name="Pinto D."/>
            <person name="Vollmers J."/>
            <person name="Rivas-Marin E."/>
            <person name="Kohn T."/>
            <person name="Peeters S.H."/>
            <person name="Heuer A."/>
            <person name="Rast P."/>
            <person name="Oberbeckmann S."/>
            <person name="Bunk B."/>
            <person name="Jeske O."/>
            <person name="Meyerdierks A."/>
            <person name="Storesund J.E."/>
            <person name="Kallscheuer N."/>
            <person name="Luecker S."/>
            <person name="Lage O.M."/>
            <person name="Pohl T."/>
            <person name="Merkel B.J."/>
            <person name="Hornburger P."/>
            <person name="Mueller R.-W."/>
            <person name="Bruemmer F."/>
            <person name="Labrenz M."/>
            <person name="Spormann A.M."/>
            <person name="Op den Camp H."/>
            <person name="Overmann J."/>
            <person name="Amann R."/>
            <person name="Jetten M.S.M."/>
            <person name="Mascher T."/>
            <person name="Medema M.H."/>
            <person name="Devos D.P."/>
            <person name="Kaster A.-K."/>
            <person name="Ovreas L."/>
            <person name="Rohde M."/>
            <person name="Galperin M.Y."/>
            <person name="Jogler C."/>
        </authorList>
    </citation>
    <scope>NUCLEOTIDE SEQUENCE [LARGE SCALE GENOMIC DNA]</scope>
    <source>
        <strain evidence="1 2">Enr13</strain>
    </source>
</reference>
<gene>
    <name evidence="1" type="ORF">Enr13x_31100</name>
</gene>
<name>A0A518HQY2_9BACT</name>
<protein>
    <recommendedName>
        <fullName evidence="3">Coenzyme PQQ synthesis protein D (PqqD)</fullName>
    </recommendedName>
</protein>
<organism evidence="1 2">
    <name type="scientific">Stieleria neptunia</name>
    <dbReference type="NCBI Taxonomy" id="2527979"/>
    <lineage>
        <taxon>Bacteria</taxon>
        <taxon>Pseudomonadati</taxon>
        <taxon>Planctomycetota</taxon>
        <taxon>Planctomycetia</taxon>
        <taxon>Pirellulales</taxon>
        <taxon>Pirellulaceae</taxon>
        <taxon>Stieleria</taxon>
    </lineage>
</organism>